<evidence type="ECO:0000313" key="1">
    <source>
        <dbReference type="EMBL" id="GFO06123.1"/>
    </source>
</evidence>
<accession>A0AAV4AH61</accession>
<gene>
    <name evidence="1" type="ORF">PoB_003262800</name>
</gene>
<dbReference type="InterPro" id="IPR009689">
    <property type="entry name" value="DUF1280"/>
</dbReference>
<keyword evidence="2" id="KW-1185">Reference proteome</keyword>
<dbReference type="Proteomes" id="UP000735302">
    <property type="component" value="Unassembled WGS sequence"/>
</dbReference>
<comment type="caution">
    <text evidence="1">The sequence shown here is derived from an EMBL/GenBank/DDBJ whole genome shotgun (WGS) entry which is preliminary data.</text>
</comment>
<dbReference type="PANTHER" id="PTHR31424">
    <property type="entry name" value="PROTEIN CBG23806"/>
    <property type="match status" value="1"/>
</dbReference>
<protein>
    <submittedName>
        <fullName evidence="1">Amine oxidase</fullName>
    </submittedName>
</protein>
<sequence length="133" mass="15179">MSSQTVMAMKEATDLTWSQLRQQKRFLKEAGLSLPNEQEQRKAMLGLTNTFATDFPDFVDITGNTHNTPLVRVKNISDFVKQLLDQYKTQGTLTWHNSIIPHDEVWVKFGGDHGKDSLRFTLQIANTDKPNSK</sequence>
<dbReference type="Pfam" id="PF06918">
    <property type="entry name" value="DUF1280"/>
    <property type="match status" value="1"/>
</dbReference>
<organism evidence="1 2">
    <name type="scientific">Plakobranchus ocellatus</name>
    <dbReference type="NCBI Taxonomy" id="259542"/>
    <lineage>
        <taxon>Eukaryota</taxon>
        <taxon>Metazoa</taxon>
        <taxon>Spiralia</taxon>
        <taxon>Lophotrochozoa</taxon>
        <taxon>Mollusca</taxon>
        <taxon>Gastropoda</taxon>
        <taxon>Heterobranchia</taxon>
        <taxon>Euthyneura</taxon>
        <taxon>Panpulmonata</taxon>
        <taxon>Sacoglossa</taxon>
        <taxon>Placobranchoidea</taxon>
        <taxon>Plakobranchidae</taxon>
        <taxon>Plakobranchus</taxon>
    </lineage>
</organism>
<evidence type="ECO:0000313" key="2">
    <source>
        <dbReference type="Proteomes" id="UP000735302"/>
    </source>
</evidence>
<name>A0AAV4AH61_9GAST</name>
<proteinExistence type="predicted"/>
<dbReference type="AlphaFoldDB" id="A0AAV4AH61"/>
<reference evidence="1 2" key="1">
    <citation type="journal article" date="2021" name="Elife">
        <title>Chloroplast acquisition without the gene transfer in kleptoplastic sea slugs, Plakobranchus ocellatus.</title>
        <authorList>
            <person name="Maeda T."/>
            <person name="Takahashi S."/>
            <person name="Yoshida T."/>
            <person name="Shimamura S."/>
            <person name="Takaki Y."/>
            <person name="Nagai Y."/>
            <person name="Toyoda A."/>
            <person name="Suzuki Y."/>
            <person name="Arimoto A."/>
            <person name="Ishii H."/>
            <person name="Satoh N."/>
            <person name="Nishiyama T."/>
            <person name="Hasebe M."/>
            <person name="Maruyama T."/>
            <person name="Minagawa J."/>
            <person name="Obokata J."/>
            <person name="Shigenobu S."/>
        </authorList>
    </citation>
    <scope>NUCLEOTIDE SEQUENCE [LARGE SCALE GENOMIC DNA]</scope>
</reference>
<dbReference type="EMBL" id="BLXT01003762">
    <property type="protein sequence ID" value="GFO06123.1"/>
    <property type="molecule type" value="Genomic_DNA"/>
</dbReference>